<dbReference type="Proteomes" id="UP000816034">
    <property type="component" value="Unassembled WGS sequence"/>
</dbReference>
<accession>A0AA88GSS8</accession>
<comment type="caution">
    <text evidence="1">The sequence shown here is derived from an EMBL/GenBank/DDBJ whole genome shotgun (WGS) entry which is preliminary data.</text>
</comment>
<dbReference type="EMBL" id="PYSW02000018">
    <property type="protein sequence ID" value="KAG2385469.1"/>
    <property type="molecule type" value="Genomic_DNA"/>
</dbReference>
<gene>
    <name evidence="1" type="ORF">C9374_003284</name>
</gene>
<protein>
    <submittedName>
        <fullName evidence="1">Uncharacterized protein</fullName>
    </submittedName>
</protein>
<dbReference type="PANTHER" id="PTHR36960:SF1">
    <property type="entry name" value="SI:DKEY-32E6.3"/>
    <property type="match status" value="1"/>
</dbReference>
<evidence type="ECO:0000313" key="1">
    <source>
        <dbReference type="EMBL" id="KAG2385469.1"/>
    </source>
</evidence>
<dbReference type="AlphaFoldDB" id="A0AA88GSS8"/>
<name>A0AA88GSS8_NAELO</name>
<sequence length="410" mass="48277">MSQQHTPRLILHFDVNKTIIISDEAAGKTMDDIINQIVMSSIWGYVSETNDSKDFVVLQWKLYSSAKALLENSSLEIPSGKKIINYYDYIEKVLYPYPEHDESVPLEERKRINGRIKEERTKMVKNFTRCKMADDFLDDIARLKKELIRKSSKQQGITLETAKASDYVNIVPAFFEVLLELFKRKRDFQLIIRTYGSLKDISSVIKEINTFCRGEHIDYPLSNEEREFFKNKQIDMDQDHAVGHIYRNDETTCHLIENSLEFKQEMLKFAPIDQMTFSEKEHVISGFENIYKNIIEVSKYGQTRLIRDFYYWWNVNNEKTSAGKIFLVDEKDTSCFQIFFDDNVASNSDFPIKGILDLRNPHSGKTLDQELYLHVHTVQAYAFDFITNRNYYIEKIDRAELLKKKMLNME</sequence>
<keyword evidence="2" id="KW-1185">Reference proteome</keyword>
<dbReference type="GeneID" id="68095739"/>
<organism evidence="1 2">
    <name type="scientific">Naegleria lovaniensis</name>
    <name type="common">Amoeba</name>
    <dbReference type="NCBI Taxonomy" id="51637"/>
    <lineage>
        <taxon>Eukaryota</taxon>
        <taxon>Discoba</taxon>
        <taxon>Heterolobosea</taxon>
        <taxon>Tetramitia</taxon>
        <taxon>Eutetramitia</taxon>
        <taxon>Vahlkampfiidae</taxon>
        <taxon>Naegleria</taxon>
    </lineage>
</organism>
<dbReference type="PANTHER" id="PTHR36960">
    <property type="entry name" value="SI:DKEY-32E6.3"/>
    <property type="match status" value="1"/>
</dbReference>
<reference evidence="1 2" key="1">
    <citation type="journal article" date="2018" name="BMC Genomics">
        <title>The genome of Naegleria lovaniensis, the basis for a comparative approach to unravel pathogenicity factors of the human pathogenic amoeba N. fowleri.</title>
        <authorList>
            <person name="Liechti N."/>
            <person name="Schurch N."/>
            <person name="Bruggmann R."/>
            <person name="Wittwer M."/>
        </authorList>
    </citation>
    <scope>NUCLEOTIDE SEQUENCE [LARGE SCALE GENOMIC DNA]</scope>
    <source>
        <strain evidence="1 2">ATCC 30569</strain>
    </source>
</reference>
<proteinExistence type="predicted"/>
<evidence type="ECO:0000313" key="2">
    <source>
        <dbReference type="Proteomes" id="UP000816034"/>
    </source>
</evidence>
<dbReference type="RefSeq" id="XP_044549462.1">
    <property type="nucleotide sequence ID" value="XM_044692795.1"/>
</dbReference>